<evidence type="ECO:0000256" key="2">
    <source>
        <dbReference type="ARBA" id="ARBA00022481"/>
    </source>
</evidence>
<dbReference type="OrthoDB" id="689350at2759"/>
<evidence type="ECO:0000313" key="9">
    <source>
        <dbReference type="Proteomes" id="UP000215914"/>
    </source>
</evidence>
<evidence type="ECO:0000259" key="7">
    <source>
        <dbReference type="PROSITE" id="PS50846"/>
    </source>
</evidence>
<dbReference type="PANTHER" id="PTHR45811">
    <property type="entry name" value="COPPER TRANSPORT PROTEIN FAMILY-RELATED"/>
    <property type="match status" value="1"/>
</dbReference>
<organism evidence="8 9">
    <name type="scientific">Helianthus annuus</name>
    <name type="common">Common sunflower</name>
    <dbReference type="NCBI Taxonomy" id="4232"/>
    <lineage>
        <taxon>Eukaryota</taxon>
        <taxon>Viridiplantae</taxon>
        <taxon>Streptophyta</taxon>
        <taxon>Embryophyta</taxon>
        <taxon>Tracheophyta</taxon>
        <taxon>Spermatophyta</taxon>
        <taxon>Magnoliopsida</taxon>
        <taxon>eudicotyledons</taxon>
        <taxon>Gunneridae</taxon>
        <taxon>Pentapetalae</taxon>
        <taxon>asterids</taxon>
        <taxon>campanulids</taxon>
        <taxon>Asterales</taxon>
        <taxon>Asteraceae</taxon>
        <taxon>Asteroideae</taxon>
        <taxon>Heliantheae alliance</taxon>
        <taxon>Heliantheae</taxon>
        <taxon>Helianthus</taxon>
    </lineage>
</organism>
<dbReference type="GO" id="GO:0046872">
    <property type="term" value="F:metal ion binding"/>
    <property type="evidence" value="ECO:0007669"/>
    <property type="project" value="UniProtKB-KW"/>
</dbReference>
<name>A0A9K3H7J5_HELAN</name>
<evidence type="ECO:0000256" key="5">
    <source>
        <dbReference type="ARBA" id="ARBA00023289"/>
    </source>
</evidence>
<keyword evidence="4" id="KW-0449">Lipoprotein</keyword>
<keyword evidence="2" id="KW-0488">Methylation</keyword>
<dbReference type="GO" id="GO:0016020">
    <property type="term" value="C:membrane"/>
    <property type="evidence" value="ECO:0007669"/>
    <property type="project" value="UniProtKB-SubCell"/>
</dbReference>
<dbReference type="Proteomes" id="UP000215914">
    <property type="component" value="Unassembled WGS sequence"/>
</dbReference>
<sequence>MVQMTVLKVRLSSEKCKKKILKSVSDIDGVDKIEIDTTKDTLTVTGDADPYMIIIKARKVIKCVEVVTIGPPPKKPEEKKPEEKKPVCICIPPPYVASNPVAVVHMTQEPCTTCSIM</sequence>
<dbReference type="EMBL" id="MNCJ02000329">
    <property type="protein sequence ID" value="KAF5768928.1"/>
    <property type="molecule type" value="Genomic_DNA"/>
</dbReference>
<dbReference type="PROSITE" id="PS50846">
    <property type="entry name" value="HMA_2"/>
    <property type="match status" value="1"/>
</dbReference>
<dbReference type="GO" id="GO:0009626">
    <property type="term" value="P:plant-type hypersensitive response"/>
    <property type="evidence" value="ECO:0007669"/>
    <property type="project" value="UniProtKB-KW"/>
</dbReference>
<evidence type="ECO:0000313" key="8">
    <source>
        <dbReference type="EMBL" id="KAF5768928.1"/>
    </source>
</evidence>
<dbReference type="Pfam" id="PF00403">
    <property type="entry name" value="HMA"/>
    <property type="match status" value="1"/>
</dbReference>
<dbReference type="InterPro" id="IPR036163">
    <property type="entry name" value="HMA_dom_sf"/>
</dbReference>
<comment type="similarity">
    <text evidence="6">Belongs to the HIPP family.</text>
</comment>
<gene>
    <name evidence="8" type="ORF">HanXRQr2_Chr14g0642251</name>
</gene>
<reference evidence="8" key="2">
    <citation type="submission" date="2020-06" db="EMBL/GenBank/DDBJ databases">
        <title>Helianthus annuus Genome sequencing and assembly Release 2.</title>
        <authorList>
            <person name="Gouzy J."/>
            <person name="Langlade N."/>
            <person name="Munos S."/>
        </authorList>
    </citation>
    <scope>NUCLEOTIDE SEQUENCE</scope>
    <source>
        <tissue evidence="8">Leaves</tissue>
    </source>
</reference>
<accession>A0A9K3H7J5</accession>
<dbReference type="SUPFAM" id="SSF55008">
    <property type="entry name" value="HMA, heavy metal-associated domain"/>
    <property type="match status" value="1"/>
</dbReference>
<protein>
    <submittedName>
        <fullName evidence="8">Heavy metal-associated domain, HMA, heavy metal-associated domain superfamily</fullName>
    </submittedName>
</protein>
<keyword evidence="5" id="KW-0636">Prenylation</keyword>
<keyword evidence="9" id="KW-1185">Reference proteome</keyword>
<dbReference type="InterPro" id="IPR006121">
    <property type="entry name" value="HMA_dom"/>
</dbReference>
<feature type="domain" description="HMA" evidence="7">
    <location>
        <begin position="2"/>
        <end position="72"/>
    </location>
</feature>
<dbReference type="InterPro" id="IPR051863">
    <property type="entry name" value="HIPP"/>
</dbReference>
<evidence type="ECO:0000256" key="3">
    <source>
        <dbReference type="ARBA" id="ARBA00022723"/>
    </source>
</evidence>
<evidence type="ECO:0000256" key="4">
    <source>
        <dbReference type="ARBA" id="ARBA00023288"/>
    </source>
</evidence>
<comment type="subcellular location">
    <subcellularLocation>
        <location evidence="1">Membrane</location>
        <topology evidence="1">Peripheral membrane protein</topology>
    </subcellularLocation>
</comment>
<evidence type="ECO:0000256" key="6">
    <source>
        <dbReference type="ARBA" id="ARBA00024045"/>
    </source>
</evidence>
<dbReference type="Gramene" id="mRNA:HanXRQr2_Chr14g0642251">
    <property type="protein sequence ID" value="mRNA:HanXRQr2_Chr14g0642251"/>
    <property type="gene ID" value="HanXRQr2_Chr14g0642251"/>
</dbReference>
<dbReference type="AlphaFoldDB" id="A0A9K3H7J5"/>
<dbReference type="PANTHER" id="PTHR45811:SF13">
    <property type="entry name" value="OS04G0661100 PROTEIN"/>
    <property type="match status" value="1"/>
</dbReference>
<evidence type="ECO:0000256" key="1">
    <source>
        <dbReference type="ARBA" id="ARBA00004170"/>
    </source>
</evidence>
<keyword evidence="3" id="KW-0479">Metal-binding</keyword>
<dbReference type="Gene3D" id="3.30.70.100">
    <property type="match status" value="1"/>
</dbReference>
<comment type="caution">
    <text evidence="8">The sequence shown here is derived from an EMBL/GenBank/DDBJ whole genome shotgun (WGS) entry which is preliminary data.</text>
</comment>
<reference evidence="8" key="1">
    <citation type="journal article" date="2017" name="Nature">
        <title>The sunflower genome provides insights into oil metabolism, flowering and Asterid evolution.</title>
        <authorList>
            <person name="Badouin H."/>
            <person name="Gouzy J."/>
            <person name="Grassa C.J."/>
            <person name="Murat F."/>
            <person name="Staton S.E."/>
            <person name="Cottret L."/>
            <person name="Lelandais-Briere C."/>
            <person name="Owens G.L."/>
            <person name="Carrere S."/>
            <person name="Mayjonade B."/>
            <person name="Legrand L."/>
            <person name="Gill N."/>
            <person name="Kane N.C."/>
            <person name="Bowers J.E."/>
            <person name="Hubner S."/>
            <person name="Bellec A."/>
            <person name="Berard A."/>
            <person name="Berges H."/>
            <person name="Blanchet N."/>
            <person name="Boniface M.C."/>
            <person name="Brunel D."/>
            <person name="Catrice O."/>
            <person name="Chaidir N."/>
            <person name="Claudel C."/>
            <person name="Donnadieu C."/>
            <person name="Faraut T."/>
            <person name="Fievet G."/>
            <person name="Helmstetter N."/>
            <person name="King M."/>
            <person name="Knapp S.J."/>
            <person name="Lai Z."/>
            <person name="Le Paslier M.C."/>
            <person name="Lippi Y."/>
            <person name="Lorenzon L."/>
            <person name="Mandel J.R."/>
            <person name="Marage G."/>
            <person name="Marchand G."/>
            <person name="Marquand E."/>
            <person name="Bret-Mestries E."/>
            <person name="Morien E."/>
            <person name="Nambeesan S."/>
            <person name="Nguyen T."/>
            <person name="Pegot-Espagnet P."/>
            <person name="Pouilly N."/>
            <person name="Raftis F."/>
            <person name="Sallet E."/>
            <person name="Schiex T."/>
            <person name="Thomas J."/>
            <person name="Vandecasteele C."/>
            <person name="Vares D."/>
            <person name="Vear F."/>
            <person name="Vautrin S."/>
            <person name="Crespi M."/>
            <person name="Mangin B."/>
            <person name="Burke J.M."/>
            <person name="Salse J."/>
            <person name="Munos S."/>
            <person name="Vincourt P."/>
            <person name="Rieseberg L.H."/>
            <person name="Langlade N.B."/>
        </authorList>
    </citation>
    <scope>NUCLEOTIDE SEQUENCE</scope>
    <source>
        <tissue evidence="8">Leaves</tissue>
    </source>
</reference>
<proteinExistence type="inferred from homology"/>